<organism evidence="1 2">
    <name type="scientific">Prorocentrum cordatum</name>
    <dbReference type="NCBI Taxonomy" id="2364126"/>
    <lineage>
        <taxon>Eukaryota</taxon>
        <taxon>Sar</taxon>
        <taxon>Alveolata</taxon>
        <taxon>Dinophyceae</taxon>
        <taxon>Prorocentrales</taxon>
        <taxon>Prorocentraceae</taxon>
        <taxon>Prorocentrum</taxon>
    </lineage>
</organism>
<gene>
    <name evidence="1" type="ORF">PCOR1329_LOCUS69349</name>
</gene>
<dbReference type="Gene3D" id="3.60.10.10">
    <property type="entry name" value="Endonuclease/exonuclease/phosphatase"/>
    <property type="match status" value="1"/>
</dbReference>
<sequence length="310" mass="34156">MPLWRTPQSRDGPTWKLVQYNPLACMRADRVEHVCQVFADVEVVGLTETQLRAREVDIQRRGVLGLIEAGWQRSPFSNRSCGISVLLHRRFRDEHVRAVRGGPAGMLGRCLAVRVRTKSEEFTVLALYFSPRVTETKEQAPYERTVRMLFQWLSNELAGCPARSVPVILCDLNDGIGLAKASETVIVDPEVVPSAGACVEHFAGAAFRAVLQAQYMSAFSTLSDVPTFYGTGHTSIVDYVCLPTAMAQAVRVAGPLVGKGRQLQLISTATRRDHLPVLMEVVRPSFAREVLGASPAPLVRWDNGACTPTR</sequence>
<dbReference type="SUPFAM" id="SSF56219">
    <property type="entry name" value="DNase I-like"/>
    <property type="match status" value="1"/>
</dbReference>
<keyword evidence="2" id="KW-1185">Reference proteome</keyword>
<evidence type="ECO:0000313" key="2">
    <source>
        <dbReference type="Proteomes" id="UP001189429"/>
    </source>
</evidence>
<dbReference type="EMBL" id="CAUYUJ010019097">
    <property type="protein sequence ID" value="CAK0888584.1"/>
    <property type="molecule type" value="Genomic_DNA"/>
</dbReference>
<evidence type="ECO:0008006" key="3">
    <source>
        <dbReference type="Google" id="ProtNLM"/>
    </source>
</evidence>
<dbReference type="InterPro" id="IPR036691">
    <property type="entry name" value="Endo/exonu/phosph_ase_sf"/>
</dbReference>
<protein>
    <recommendedName>
        <fullName evidence="3">Endonuclease/exonuclease/phosphatase domain-containing protein</fullName>
    </recommendedName>
</protein>
<proteinExistence type="predicted"/>
<reference evidence="1" key="1">
    <citation type="submission" date="2023-10" db="EMBL/GenBank/DDBJ databases">
        <authorList>
            <person name="Chen Y."/>
            <person name="Shah S."/>
            <person name="Dougan E. K."/>
            <person name="Thang M."/>
            <person name="Chan C."/>
        </authorList>
    </citation>
    <scope>NUCLEOTIDE SEQUENCE [LARGE SCALE GENOMIC DNA]</scope>
</reference>
<dbReference type="Proteomes" id="UP001189429">
    <property type="component" value="Unassembled WGS sequence"/>
</dbReference>
<comment type="caution">
    <text evidence="1">The sequence shown here is derived from an EMBL/GenBank/DDBJ whole genome shotgun (WGS) entry which is preliminary data.</text>
</comment>
<name>A0ABN9WPI4_9DINO</name>
<evidence type="ECO:0000313" key="1">
    <source>
        <dbReference type="EMBL" id="CAK0888584.1"/>
    </source>
</evidence>
<accession>A0ABN9WPI4</accession>